<dbReference type="InterPro" id="IPR015813">
    <property type="entry name" value="Pyrv/PenolPyrv_kinase-like_dom"/>
</dbReference>
<comment type="caution">
    <text evidence="1">The sequence shown here is derived from an EMBL/GenBank/DDBJ whole genome shotgun (WGS) entry which is preliminary data.</text>
</comment>
<protein>
    <submittedName>
        <fullName evidence="1">Oxaloacetate decarboxylase</fullName>
    </submittedName>
</protein>
<gene>
    <name evidence="1" type="ORF">PMG25_04720</name>
</gene>
<dbReference type="InterPro" id="IPR040442">
    <property type="entry name" value="Pyrv_kinase-like_dom_sf"/>
</dbReference>
<dbReference type="RefSeq" id="WP_283765756.1">
    <property type="nucleotide sequence ID" value="NZ_JAQOSO010000020.1"/>
</dbReference>
<dbReference type="SUPFAM" id="SSF51621">
    <property type="entry name" value="Phosphoenolpyruvate/pyruvate domain"/>
    <property type="match status" value="1"/>
</dbReference>
<dbReference type="PANTHER" id="PTHR42905:SF5">
    <property type="entry name" value="CARBOXYVINYL-CARBOXYPHOSPHONATE PHOSPHORYLMUTASE, CHLOROPLASTIC"/>
    <property type="match status" value="1"/>
</dbReference>
<sequence>MSGHQLRHLLDQPGTLIVPGVYDCLGAKLAAQVGFEAVFTSGFGISASTLGLPDYGLLTATETLQSVGKMAQSISIPLVADLDTGYGNPLNVIRTVTEALRWGVSGIILEDQVWPKKCGHFQGKQVISAAEQVEKIKAAVHARGESGLVIVGRTDARAPLGLEEAIRRGRLYAEVGADIVFIEAPQSLQELVAISKAFAPTGVHLFANLIEGGKTPCLSRPQLEELGFKVGVYALSGLFAATQAMRECFERLRAEGTTGRTDGDLSFPEFEQIIDVDRYRDLERRFTTADRSINN</sequence>
<dbReference type="InterPro" id="IPR039556">
    <property type="entry name" value="ICL/PEPM"/>
</dbReference>
<dbReference type="Proteomes" id="UP001235849">
    <property type="component" value="Unassembled WGS sequence"/>
</dbReference>
<dbReference type="CDD" id="cd00377">
    <property type="entry name" value="ICL_PEPM"/>
    <property type="match status" value="1"/>
</dbReference>
<keyword evidence="2" id="KW-1185">Reference proteome</keyword>
<evidence type="ECO:0000313" key="2">
    <source>
        <dbReference type="Proteomes" id="UP001235849"/>
    </source>
</evidence>
<dbReference type="Pfam" id="PF13714">
    <property type="entry name" value="PEP_mutase"/>
    <property type="match status" value="1"/>
</dbReference>
<name>A0ABT7B461_9CYAN</name>
<proteinExistence type="predicted"/>
<reference evidence="1 2" key="1">
    <citation type="submission" date="2023-01" db="EMBL/GenBank/DDBJ databases">
        <title>Novel diversity within Roseofilum (Cyanobacteria; Desertifilaceae) from marine benthic mats with descriptions of four novel species.</title>
        <authorList>
            <person name="Wang Y."/>
            <person name="Berthold D.E."/>
            <person name="Hu J."/>
            <person name="Lefler F.W."/>
            <person name="Laughinghouse H.D. IV."/>
        </authorList>
    </citation>
    <scope>NUCLEOTIDE SEQUENCE [LARGE SCALE GENOMIC DNA]</scope>
    <source>
        <strain evidence="1 2">BLCC-M114</strain>
    </source>
</reference>
<dbReference type="Gene3D" id="3.20.20.60">
    <property type="entry name" value="Phosphoenolpyruvate-binding domains"/>
    <property type="match status" value="1"/>
</dbReference>
<dbReference type="EMBL" id="JAQOSO010000020">
    <property type="protein sequence ID" value="MDJ1173389.1"/>
    <property type="molecule type" value="Genomic_DNA"/>
</dbReference>
<accession>A0ABT7B461</accession>
<evidence type="ECO:0000313" key="1">
    <source>
        <dbReference type="EMBL" id="MDJ1173389.1"/>
    </source>
</evidence>
<organism evidence="1 2">
    <name type="scientific">Roseofilum capinflatum BLCC-M114</name>
    <dbReference type="NCBI Taxonomy" id="3022440"/>
    <lineage>
        <taxon>Bacteria</taxon>
        <taxon>Bacillati</taxon>
        <taxon>Cyanobacteriota</taxon>
        <taxon>Cyanophyceae</taxon>
        <taxon>Desertifilales</taxon>
        <taxon>Desertifilaceae</taxon>
        <taxon>Roseofilum</taxon>
        <taxon>Roseofilum capinflatum</taxon>
    </lineage>
</organism>
<dbReference type="PANTHER" id="PTHR42905">
    <property type="entry name" value="PHOSPHOENOLPYRUVATE CARBOXYLASE"/>
    <property type="match status" value="1"/>
</dbReference>